<reference evidence="7" key="1">
    <citation type="journal article" date="2024" name="Int. J. Syst. Evol. Microbiol.">
        <title>Brooklawnia propionicigenes sp. nov., a facultatively anaerobic, propionate-producing bacterium isolated from a methanogenic reactor treating waste from cattle farms.</title>
        <authorList>
            <person name="Akita Y."/>
            <person name="Ueki A."/>
            <person name="Tonouchi A."/>
            <person name="Sugawara Y."/>
            <person name="Honma S."/>
            <person name="Kaku N."/>
            <person name="Ueki K."/>
        </authorList>
    </citation>
    <scope>NUCLEOTIDE SEQUENCE</scope>
    <source>
        <strain evidence="7">SH051</strain>
    </source>
</reference>
<dbReference type="InterPro" id="IPR058679">
    <property type="entry name" value="RlmG_N"/>
</dbReference>
<dbReference type="GO" id="GO:0032259">
    <property type="term" value="P:methylation"/>
    <property type="evidence" value="ECO:0007669"/>
    <property type="project" value="UniProtKB-KW"/>
</dbReference>
<dbReference type="AlphaFoldDB" id="A0AAN0MHA5"/>
<evidence type="ECO:0000256" key="4">
    <source>
        <dbReference type="ARBA" id="ARBA00022679"/>
    </source>
</evidence>
<evidence type="ECO:0000256" key="3">
    <source>
        <dbReference type="ARBA" id="ARBA00022603"/>
    </source>
</evidence>
<dbReference type="PANTHER" id="PTHR47816">
    <property type="entry name" value="RIBOSOMAL RNA SMALL SUBUNIT METHYLTRANSFERASE C"/>
    <property type="match status" value="1"/>
</dbReference>
<evidence type="ECO:0000313" key="8">
    <source>
        <dbReference type="Proteomes" id="UP001431656"/>
    </source>
</evidence>
<dbReference type="GO" id="GO:0008757">
    <property type="term" value="F:S-adenosylmethionine-dependent methyltransferase activity"/>
    <property type="evidence" value="ECO:0007669"/>
    <property type="project" value="InterPro"/>
</dbReference>
<keyword evidence="8" id="KW-1185">Reference proteome</keyword>
<dbReference type="Gene3D" id="3.40.50.150">
    <property type="entry name" value="Vaccinia Virus protein VP39"/>
    <property type="match status" value="2"/>
</dbReference>
<dbReference type="GO" id="GO:0003676">
    <property type="term" value="F:nucleic acid binding"/>
    <property type="evidence" value="ECO:0007669"/>
    <property type="project" value="InterPro"/>
</dbReference>
<gene>
    <name evidence="7" type="ORF">brsh051_16450</name>
</gene>
<dbReference type="EMBL" id="AP028056">
    <property type="protein sequence ID" value="BEH02364.1"/>
    <property type="molecule type" value="Genomic_DNA"/>
</dbReference>
<dbReference type="Pfam" id="PF26049">
    <property type="entry name" value="RLMG_N"/>
    <property type="match status" value="1"/>
</dbReference>
<evidence type="ECO:0000259" key="6">
    <source>
        <dbReference type="Pfam" id="PF26049"/>
    </source>
</evidence>
<keyword evidence="1" id="KW-0963">Cytoplasm</keyword>
<dbReference type="KEGG" id="broo:brsh051_16450"/>
<keyword evidence="2" id="KW-0698">rRNA processing</keyword>
<dbReference type="InterPro" id="IPR007848">
    <property type="entry name" value="Small_mtfrase_dom"/>
</dbReference>
<dbReference type="GO" id="GO:0006364">
    <property type="term" value="P:rRNA processing"/>
    <property type="evidence" value="ECO:0007669"/>
    <property type="project" value="UniProtKB-KW"/>
</dbReference>
<evidence type="ECO:0000256" key="1">
    <source>
        <dbReference type="ARBA" id="ARBA00022490"/>
    </source>
</evidence>
<dbReference type="InterPro" id="IPR046977">
    <property type="entry name" value="RsmC/RlmG"/>
</dbReference>
<dbReference type="GO" id="GO:0008170">
    <property type="term" value="F:N-methyltransferase activity"/>
    <property type="evidence" value="ECO:0007669"/>
    <property type="project" value="UniProtKB-ARBA"/>
</dbReference>
<accession>A0AAN0MHA5</accession>
<protein>
    <submittedName>
        <fullName evidence="7">Uncharacterized protein</fullName>
    </submittedName>
</protein>
<keyword evidence="4" id="KW-0808">Transferase</keyword>
<dbReference type="CDD" id="cd02440">
    <property type="entry name" value="AdoMet_MTases"/>
    <property type="match status" value="1"/>
</dbReference>
<dbReference type="Pfam" id="PF05175">
    <property type="entry name" value="MTS"/>
    <property type="match status" value="1"/>
</dbReference>
<keyword evidence="3" id="KW-0489">Methyltransferase</keyword>
<dbReference type="PANTHER" id="PTHR47816:SF4">
    <property type="entry name" value="RIBOSOMAL RNA SMALL SUBUNIT METHYLTRANSFERASE C"/>
    <property type="match status" value="1"/>
</dbReference>
<name>A0AAN0MHA5_9ACTN</name>
<dbReference type="InterPro" id="IPR029063">
    <property type="entry name" value="SAM-dependent_MTases_sf"/>
</dbReference>
<evidence type="ECO:0000313" key="7">
    <source>
        <dbReference type="EMBL" id="BEH02364.1"/>
    </source>
</evidence>
<dbReference type="PROSITE" id="PS00092">
    <property type="entry name" value="N6_MTASE"/>
    <property type="match status" value="1"/>
</dbReference>
<dbReference type="SUPFAM" id="SSF53335">
    <property type="entry name" value="S-adenosyl-L-methionine-dependent methyltransferases"/>
    <property type="match status" value="1"/>
</dbReference>
<dbReference type="RefSeq" id="WP_286263933.1">
    <property type="nucleotide sequence ID" value="NZ_AP028056.1"/>
</dbReference>
<evidence type="ECO:0000256" key="2">
    <source>
        <dbReference type="ARBA" id="ARBA00022552"/>
    </source>
</evidence>
<feature type="domain" description="RlmG N-terminal" evidence="6">
    <location>
        <begin position="62"/>
        <end position="137"/>
    </location>
</feature>
<dbReference type="InterPro" id="IPR002052">
    <property type="entry name" value="DNA_methylase_N6_adenine_CS"/>
</dbReference>
<dbReference type="Proteomes" id="UP001431656">
    <property type="component" value="Chromosome"/>
</dbReference>
<proteinExistence type="predicted"/>
<sequence>MDPVDRIIVANSPAAARHLLIVDAPGLVDEALLRADRVSAWCDDIRDAALVRDDVLIDRLDATTLDGVDLVWMRLPRALGALDEYSELIASHAADDVQVIAGGREKHLNRSMNSTLAGHFTSVSASLGQQKSRALRASGPRHGDPVWPRHKTITVGGEQLEMWWHGATFAAGRVDDGTRLLIDHLDRVADADRYLDLGCGSGLLATLIARAHPDSDVDATDTSWAAVDSTRRTAAGTGVRTHWAADLGDFADQDLDVIVCNPPFHRGAAKDSAPTIALFEQAARALADGGEFWCVFNSHLPWKAHLSRLIGATTLVAQNPGFTLTRSLRRREDHGQP</sequence>
<feature type="domain" description="Methyltransferase small" evidence="5">
    <location>
        <begin position="161"/>
        <end position="325"/>
    </location>
</feature>
<evidence type="ECO:0000259" key="5">
    <source>
        <dbReference type="Pfam" id="PF05175"/>
    </source>
</evidence>
<organism evidence="7 8">
    <name type="scientific">Brooklawnia propionicigenes</name>
    <dbReference type="NCBI Taxonomy" id="3041175"/>
    <lineage>
        <taxon>Bacteria</taxon>
        <taxon>Bacillati</taxon>
        <taxon>Actinomycetota</taxon>
        <taxon>Actinomycetes</taxon>
        <taxon>Propionibacteriales</taxon>
        <taxon>Propionibacteriaceae</taxon>
        <taxon>Brooklawnia</taxon>
    </lineage>
</organism>